<name>A0ABT0K1B3_9ACTN</name>
<dbReference type="PANTHER" id="PTHR31610:SF0">
    <property type="entry name" value="SLC26A_SULP TRANSPORTER DOMAIN-CONTAINING PROTEIN"/>
    <property type="match status" value="1"/>
</dbReference>
<dbReference type="RefSeq" id="WP_248825513.1">
    <property type="nucleotide sequence ID" value="NZ_JALKFT010000015.1"/>
</dbReference>
<keyword evidence="2" id="KW-1133">Transmembrane helix</keyword>
<feature type="transmembrane region" description="Helical" evidence="2">
    <location>
        <begin position="337"/>
        <end position="359"/>
    </location>
</feature>
<feature type="transmembrane region" description="Helical" evidence="2">
    <location>
        <begin position="209"/>
        <end position="231"/>
    </location>
</feature>
<feature type="transmembrane region" description="Helical" evidence="2">
    <location>
        <begin position="505"/>
        <end position="522"/>
    </location>
</feature>
<accession>A0ABT0K1B3</accession>
<dbReference type="EMBL" id="JALKFT010000015">
    <property type="protein sequence ID" value="MCK9877257.1"/>
    <property type="molecule type" value="Genomic_DNA"/>
</dbReference>
<feature type="transmembrane region" description="Helical" evidence="2">
    <location>
        <begin position="133"/>
        <end position="151"/>
    </location>
</feature>
<feature type="transmembrane region" description="Helical" evidence="2">
    <location>
        <begin position="183"/>
        <end position="203"/>
    </location>
</feature>
<evidence type="ECO:0000256" key="1">
    <source>
        <dbReference type="SAM" id="MobiDB-lite"/>
    </source>
</evidence>
<evidence type="ECO:0000313" key="4">
    <source>
        <dbReference type="Proteomes" id="UP001201873"/>
    </source>
</evidence>
<protein>
    <submittedName>
        <fullName evidence="3">Regulator</fullName>
    </submittedName>
</protein>
<feature type="transmembrane region" description="Helical" evidence="2">
    <location>
        <begin position="391"/>
        <end position="409"/>
    </location>
</feature>
<feature type="transmembrane region" description="Helical" evidence="2">
    <location>
        <begin position="157"/>
        <end position="176"/>
    </location>
</feature>
<dbReference type="Proteomes" id="UP001201873">
    <property type="component" value="Unassembled WGS sequence"/>
</dbReference>
<feature type="transmembrane region" description="Helical" evidence="2">
    <location>
        <begin position="61"/>
        <end position="83"/>
    </location>
</feature>
<dbReference type="PANTHER" id="PTHR31610">
    <property type="entry name" value="SLR0360 PROTEIN"/>
    <property type="match status" value="1"/>
</dbReference>
<keyword evidence="4" id="KW-1185">Reference proteome</keyword>
<feature type="region of interest" description="Disordered" evidence="1">
    <location>
        <begin position="540"/>
        <end position="596"/>
    </location>
</feature>
<evidence type="ECO:0000313" key="3">
    <source>
        <dbReference type="EMBL" id="MCK9877257.1"/>
    </source>
</evidence>
<proteinExistence type="predicted"/>
<evidence type="ECO:0000256" key="2">
    <source>
        <dbReference type="SAM" id="Phobius"/>
    </source>
</evidence>
<feature type="compositionally biased region" description="Low complexity" evidence="1">
    <location>
        <begin position="555"/>
        <end position="585"/>
    </location>
</feature>
<keyword evidence="2" id="KW-0472">Membrane</keyword>
<keyword evidence="2" id="KW-0812">Transmembrane</keyword>
<feature type="transmembrane region" description="Helical" evidence="2">
    <location>
        <begin position="103"/>
        <end position="121"/>
    </location>
</feature>
<reference evidence="3 4" key="1">
    <citation type="submission" date="2022-04" db="EMBL/GenBank/DDBJ databases">
        <title>Genome diversity in the genus Frankia.</title>
        <authorList>
            <person name="Carlos-Shanley C."/>
            <person name="Hahn D."/>
        </authorList>
    </citation>
    <scope>NUCLEOTIDE SEQUENCE [LARGE SCALE GENOMIC DNA]</scope>
    <source>
        <strain evidence="3 4">Ag45/Mut15</strain>
    </source>
</reference>
<sequence>MIKIGNRSAQPSAAGSSAPSLPYWTRGDTNAFFGLGINVLVNVIVLTSLCLFVVNIPKDEVFGAILPALGIAMLIGNLFYAYLGRRLAAKEGRDDVTAMPYGPSVPHMFIVVFVIMLPIYLKTKNPMQAWQAGLAWAFIIGIIVVIGAFVGPTIRRYAPRAAMLGTLAGISIAFISMRPAAQMWDAAWIALPVFGLLLVGLLTDLKLPWNLPIGAVALAVGTAIGWIGGFMDTPAVSEAAKDIALSLPTFHFDRLLDGLRDISPLLATAIPLGVYNFTEGMTNVESAASAGDNYNLRPILLADGLGAIVGSALGSPFPPAVYIGHPGWKSAGGRTGYSLATGGVIALLCFCGMFGLLGAVLPLPAIVPILLYIGLLIGAQAFQVSPKAHGAAVIAAIIPNIASWAAGLIDNTVTTAVGVAANLDPAVKLTVTDADLEGNSVLLHGLHLLGDGAVLAGLVLGSIVAFIIDKRFISATIASVAGAGLAFIGLIHAEKVEWNAGGGQVALGYLFLAVVCGIWALTRPEPRVPDAEEIALEREHGIPAQTPRTPGHADPAATEPVATEPAATTTEPTAASAAGSTAEPVVSATAAPGSSA</sequence>
<feature type="transmembrane region" description="Helical" evidence="2">
    <location>
        <begin position="446"/>
        <end position="468"/>
    </location>
</feature>
<gene>
    <name evidence="3" type="ORF">MXD59_15990</name>
</gene>
<feature type="transmembrane region" description="Helical" evidence="2">
    <location>
        <begin position="365"/>
        <end position="384"/>
    </location>
</feature>
<feature type="transmembrane region" description="Helical" evidence="2">
    <location>
        <begin position="31"/>
        <end position="54"/>
    </location>
</feature>
<organism evidence="3 4">
    <name type="scientific">Frankia umida</name>
    <dbReference type="NCBI Taxonomy" id="573489"/>
    <lineage>
        <taxon>Bacteria</taxon>
        <taxon>Bacillati</taxon>
        <taxon>Actinomycetota</taxon>
        <taxon>Actinomycetes</taxon>
        <taxon>Frankiales</taxon>
        <taxon>Frankiaceae</taxon>
        <taxon>Frankia</taxon>
    </lineage>
</organism>
<feature type="transmembrane region" description="Helical" evidence="2">
    <location>
        <begin position="475"/>
        <end position="493"/>
    </location>
</feature>
<comment type="caution">
    <text evidence="3">The sequence shown here is derived from an EMBL/GenBank/DDBJ whole genome shotgun (WGS) entry which is preliminary data.</text>
</comment>